<dbReference type="AlphaFoldDB" id="A0A3N4HC09"/>
<accession>A0A3N4HC09</accession>
<gene>
    <name evidence="2" type="ORF">BJ508DRAFT_336879</name>
</gene>
<reference evidence="2 3" key="1">
    <citation type="journal article" date="2018" name="Nat. Ecol. Evol.">
        <title>Pezizomycetes genomes reveal the molecular basis of ectomycorrhizal truffle lifestyle.</title>
        <authorList>
            <person name="Murat C."/>
            <person name="Payen T."/>
            <person name="Noel B."/>
            <person name="Kuo A."/>
            <person name="Morin E."/>
            <person name="Chen J."/>
            <person name="Kohler A."/>
            <person name="Krizsan K."/>
            <person name="Balestrini R."/>
            <person name="Da Silva C."/>
            <person name="Montanini B."/>
            <person name="Hainaut M."/>
            <person name="Levati E."/>
            <person name="Barry K.W."/>
            <person name="Belfiori B."/>
            <person name="Cichocki N."/>
            <person name="Clum A."/>
            <person name="Dockter R.B."/>
            <person name="Fauchery L."/>
            <person name="Guy J."/>
            <person name="Iotti M."/>
            <person name="Le Tacon F."/>
            <person name="Lindquist E.A."/>
            <person name="Lipzen A."/>
            <person name="Malagnac F."/>
            <person name="Mello A."/>
            <person name="Molinier V."/>
            <person name="Miyauchi S."/>
            <person name="Poulain J."/>
            <person name="Riccioni C."/>
            <person name="Rubini A."/>
            <person name="Sitrit Y."/>
            <person name="Splivallo R."/>
            <person name="Traeger S."/>
            <person name="Wang M."/>
            <person name="Zifcakova L."/>
            <person name="Wipf D."/>
            <person name="Zambonelli A."/>
            <person name="Paolocci F."/>
            <person name="Nowrousian M."/>
            <person name="Ottonello S."/>
            <person name="Baldrian P."/>
            <person name="Spatafora J.W."/>
            <person name="Henrissat B."/>
            <person name="Nagy L.G."/>
            <person name="Aury J.M."/>
            <person name="Wincker P."/>
            <person name="Grigoriev I.V."/>
            <person name="Bonfante P."/>
            <person name="Martin F.M."/>
        </authorList>
    </citation>
    <scope>NUCLEOTIDE SEQUENCE [LARGE SCALE GENOMIC DNA]</scope>
    <source>
        <strain evidence="2 3">RN42</strain>
    </source>
</reference>
<evidence type="ECO:0000313" key="2">
    <source>
        <dbReference type="EMBL" id="RPA70718.1"/>
    </source>
</evidence>
<feature type="compositionally biased region" description="Polar residues" evidence="1">
    <location>
        <begin position="30"/>
        <end position="40"/>
    </location>
</feature>
<organism evidence="2 3">
    <name type="scientific">Ascobolus immersus RN42</name>
    <dbReference type="NCBI Taxonomy" id="1160509"/>
    <lineage>
        <taxon>Eukaryota</taxon>
        <taxon>Fungi</taxon>
        <taxon>Dikarya</taxon>
        <taxon>Ascomycota</taxon>
        <taxon>Pezizomycotina</taxon>
        <taxon>Pezizomycetes</taxon>
        <taxon>Pezizales</taxon>
        <taxon>Ascobolaceae</taxon>
        <taxon>Ascobolus</taxon>
    </lineage>
</organism>
<dbReference type="InterPro" id="IPR043502">
    <property type="entry name" value="DNA/RNA_pol_sf"/>
</dbReference>
<name>A0A3N4HC09_ASCIM</name>
<dbReference type="OrthoDB" id="5599418at2759"/>
<feature type="region of interest" description="Disordered" evidence="1">
    <location>
        <begin position="1"/>
        <end position="46"/>
    </location>
</feature>
<evidence type="ECO:0000313" key="3">
    <source>
        <dbReference type="Proteomes" id="UP000275078"/>
    </source>
</evidence>
<dbReference type="EMBL" id="ML120107">
    <property type="protein sequence ID" value="RPA70718.1"/>
    <property type="molecule type" value="Genomic_DNA"/>
</dbReference>
<proteinExistence type="predicted"/>
<evidence type="ECO:0000256" key="1">
    <source>
        <dbReference type="SAM" id="MobiDB-lite"/>
    </source>
</evidence>
<dbReference type="SUPFAM" id="SSF56672">
    <property type="entry name" value="DNA/RNA polymerases"/>
    <property type="match status" value="1"/>
</dbReference>
<dbReference type="Gene3D" id="3.10.10.10">
    <property type="entry name" value="HIV Type 1 Reverse Transcriptase, subunit A, domain 1"/>
    <property type="match status" value="1"/>
</dbReference>
<sequence>MRRNADRQPFSTTPATPLNPYRRERLDSSAWESPRTSGITRGTPGERNVILADAGLSEEEHYALQELLEDYKDRFSATAIGQVNDYMAYIPTGDHPLPTPQPLRPANPEKRRIIEDAIKQYLDMDLIEPCKSEWQTSVLYRLQGFE</sequence>
<dbReference type="Proteomes" id="UP000275078">
    <property type="component" value="Unassembled WGS sequence"/>
</dbReference>
<protein>
    <submittedName>
        <fullName evidence="2">Uncharacterized protein</fullName>
    </submittedName>
</protein>
<keyword evidence="3" id="KW-1185">Reference proteome</keyword>